<dbReference type="Gene3D" id="3.30.1310.30">
    <property type="match status" value="1"/>
</dbReference>
<dbReference type="EMBL" id="OD565296">
    <property type="protein sequence ID" value="CAD7441375.1"/>
    <property type="molecule type" value="Genomic_DNA"/>
</dbReference>
<reference evidence="3" key="1">
    <citation type="submission" date="2020-11" db="EMBL/GenBank/DDBJ databases">
        <authorList>
            <person name="Tran Van P."/>
        </authorList>
    </citation>
    <scope>NUCLEOTIDE SEQUENCE</scope>
</reference>
<name>A0A7R9EWJ3_9NEOP</name>
<evidence type="ECO:0000259" key="2">
    <source>
        <dbReference type="Pfam" id="PF12052"/>
    </source>
</evidence>
<protein>
    <recommendedName>
        <fullName evidence="2">Voltage-dependent L-type calcium channel subunit beta-1-4 N-terminal A domain-containing protein</fullName>
    </recommendedName>
</protein>
<feature type="domain" description="Voltage-dependent L-type calcium channel subunit beta-1-4 N-terminal A" evidence="2">
    <location>
        <begin position="37"/>
        <end position="76"/>
    </location>
</feature>
<sequence length="81" mass="9222">MFKSSRGVALPSQKKKNWAGVSMTCDVLLSRSRYLKGSADSNYSQPSSDLSLDEEKETLRREKERQALSQLEKARVSYNLH</sequence>
<dbReference type="AlphaFoldDB" id="A0A7R9EWJ3"/>
<accession>A0A7R9EWJ3</accession>
<feature type="region of interest" description="Disordered" evidence="1">
    <location>
        <begin position="37"/>
        <end position="81"/>
    </location>
</feature>
<dbReference type="PANTHER" id="PTHR11824">
    <property type="entry name" value="VOLTAGE-DEPENDENT CALCIUM CHANNEL BETA SUBUNIT"/>
    <property type="match status" value="1"/>
</dbReference>
<dbReference type="Pfam" id="PF12052">
    <property type="entry name" value="VGCC_beta4Aa_N"/>
    <property type="match status" value="1"/>
</dbReference>
<organism evidence="3">
    <name type="scientific">Timema bartmani</name>
    <dbReference type="NCBI Taxonomy" id="61472"/>
    <lineage>
        <taxon>Eukaryota</taxon>
        <taxon>Metazoa</taxon>
        <taxon>Ecdysozoa</taxon>
        <taxon>Arthropoda</taxon>
        <taxon>Hexapoda</taxon>
        <taxon>Insecta</taxon>
        <taxon>Pterygota</taxon>
        <taxon>Neoptera</taxon>
        <taxon>Polyneoptera</taxon>
        <taxon>Phasmatodea</taxon>
        <taxon>Timematodea</taxon>
        <taxon>Timematoidea</taxon>
        <taxon>Timematidae</taxon>
        <taxon>Timema</taxon>
    </lineage>
</organism>
<gene>
    <name evidence="3" type="ORF">TBIB3V08_LOCUS3843</name>
</gene>
<evidence type="ECO:0000256" key="1">
    <source>
        <dbReference type="SAM" id="MobiDB-lite"/>
    </source>
</evidence>
<proteinExistence type="predicted"/>
<feature type="compositionally biased region" description="Basic and acidic residues" evidence="1">
    <location>
        <begin position="57"/>
        <end position="66"/>
    </location>
</feature>
<feature type="compositionally biased region" description="Polar residues" evidence="1">
    <location>
        <begin position="39"/>
        <end position="50"/>
    </location>
</feature>
<dbReference type="InterPro" id="IPR046937">
    <property type="entry name" value="CAB1-4_N_A-dom"/>
</dbReference>
<evidence type="ECO:0000313" key="3">
    <source>
        <dbReference type="EMBL" id="CAD7441375.1"/>
    </source>
</evidence>